<evidence type="ECO:0000313" key="3">
    <source>
        <dbReference type="Proteomes" id="UP000019148"/>
    </source>
</evidence>
<evidence type="ECO:0000256" key="1">
    <source>
        <dbReference type="SAM" id="Phobius"/>
    </source>
</evidence>
<evidence type="ECO:0000313" key="2">
    <source>
        <dbReference type="EMBL" id="ETZ18945.1"/>
    </source>
</evidence>
<sequence>MNGIFGRLFENAFNIDIQKNVDIMTLIAIYSTFFMINIAVVTSLGEEFLFFQNN</sequence>
<keyword evidence="1" id="KW-1133">Transmembrane helix</keyword>
<proteinExistence type="predicted"/>
<keyword evidence="1" id="KW-0472">Membrane</keyword>
<accession>W6TJG8</accession>
<dbReference type="AlphaFoldDB" id="W6TJG8"/>
<organism evidence="2 3">
    <name type="scientific">Borrelia duttonii CR2A</name>
    <dbReference type="NCBI Taxonomy" id="1432657"/>
    <lineage>
        <taxon>Bacteria</taxon>
        <taxon>Pseudomonadati</taxon>
        <taxon>Spirochaetota</taxon>
        <taxon>Spirochaetia</taxon>
        <taxon>Spirochaetales</taxon>
        <taxon>Borreliaceae</taxon>
        <taxon>Borrelia</taxon>
    </lineage>
</organism>
<gene>
    <name evidence="2" type="ORF">BDCR2A_00918</name>
</gene>
<feature type="transmembrane region" description="Helical" evidence="1">
    <location>
        <begin position="21"/>
        <end position="44"/>
    </location>
</feature>
<name>W6TJG8_9SPIR</name>
<dbReference type="Proteomes" id="UP000019148">
    <property type="component" value="Unassembled WGS sequence"/>
</dbReference>
<comment type="caution">
    <text evidence="2">The sequence shown here is derived from an EMBL/GenBank/DDBJ whole genome shotgun (WGS) entry which is preliminary data.</text>
</comment>
<reference evidence="2 3" key="1">
    <citation type="submission" date="2013-12" db="EMBL/GenBank/DDBJ databases">
        <title>Comparative genomics of relapsing fever spirochetes.</title>
        <authorList>
            <person name="Schwan T.G."/>
            <person name="Raffel S.J."/>
            <person name="Porcella S.F."/>
        </authorList>
    </citation>
    <scope>NUCLEOTIDE SEQUENCE [LARGE SCALE GENOMIC DNA]</scope>
    <source>
        <strain evidence="2 3">CR2A</strain>
    </source>
</reference>
<dbReference type="EMBL" id="AZIT01000001">
    <property type="protein sequence ID" value="ETZ18945.1"/>
    <property type="molecule type" value="Genomic_DNA"/>
</dbReference>
<protein>
    <submittedName>
        <fullName evidence="2">Uncharacterized protein</fullName>
    </submittedName>
</protein>
<keyword evidence="1" id="KW-0812">Transmembrane</keyword>